<dbReference type="AlphaFoldDB" id="A0A1C3NT22"/>
<name>A0A1C3NT22_9ACTN</name>
<organism evidence="1 2">
    <name type="scientific">Candidatus Protofrankia californiensis</name>
    <dbReference type="NCBI Taxonomy" id="1839754"/>
    <lineage>
        <taxon>Bacteria</taxon>
        <taxon>Bacillati</taxon>
        <taxon>Actinomycetota</taxon>
        <taxon>Actinomycetes</taxon>
        <taxon>Frankiales</taxon>
        <taxon>Frankiaceae</taxon>
        <taxon>Protofrankia</taxon>
    </lineage>
</organism>
<accession>A0A1C3NT22</accession>
<dbReference type="EMBL" id="FLUV01000078">
    <property type="protein sequence ID" value="SBW17374.1"/>
    <property type="molecule type" value="Genomic_DNA"/>
</dbReference>
<evidence type="ECO:0000313" key="2">
    <source>
        <dbReference type="Proteomes" id="UP000199013"/>
    </source>
</evidence>
<reference evidence="2" key="1">
    <citation type="submission" date="2016-02" db="EMBL/GenBank/DDBJ databases">
        <authorList>
            <person name="Wibberg D."/>
        </authorList>
    </citation>
    <scope>NUCLEOTIDE SEQUENCE [LARGE SCALE GENOMIC DNA]</scope>
</reference>
<dbReference type="Proteomes" id="UP000199013">
    <property type="component" value="Unassembled WGS sequence"/>
</dbReference>
<evidence type="ECO:0008006" key="3">
    <source>
        <dbReference type="Google" id="ProtNLM"/>
    </source>
</evidence>
<gene>
    <name evidence="1" type="ORF">FDG2_0190</name>
</gene>
<keyword evidence="2" id="KW-1185">Reference proteome</keyword>
<evidence type="ECO:0000313" key="1">
    <source>
        <dbReference type="EMBL" id="SBW17374.1"/>
    </source>
</evidence>
<sequence>MKSTGVYPSVRVDAAGRGVVSHAGGVLLTETVRASGLHRALSPWRWGRAVCTTRANTSAEP</sequence>
<protein>
    <recommendedName>
        <fullName evidence="3">Transposase DDE domain-containing protein</fullName>
    </recommendedName>
</protein>
<proteinExistence type="predicted"/>